<protein>
    <submittedName>
        <fullName evidence="2">Unnamed protein product</fullName>
    </submittedName>
</protein>
<gene>
    <name evidence="2" type="ORF">Pfra01_000701400</name>
</gene>
<sequence length="114" mass="12185">MRRRSPQPCHPSSRSVSATATVVHQVANDGATPKVTTIPGSLGPCHTNAKISRDRFTSTTSLHRLSRRPGSLSATSRHQLADPDTLLQAPDAAHRSDSGHPPRLSVDVPVDLQP</sequence>
<comment type="caution">
    <text evidence="2">The sequence shown here is derived from an EMBL/GenBank/DDBJ whole genome shotgun (WGS) entry which is preliminary data.</text>
</comment>
<reference evidence="2" key="1">
    <citation type="submission" date="2023-04" db="EMBL/GenBank/DDBJ databases">
        <title>Phytophthora fragariaefolia NBRC 109709.</title>
        <authorList>
            <person name="Ichikawa N."/>
            <person name="Sato H."/>
            <person name="Tonouchi N."/>
        </authorList>
    </citation>
    <scope>NUCLEOTIDE SEQUENCE</scope>
    <source>
        <strain evidence="2">NBRC 109709</strain>
    </source>
</reference>
<evidence type="ECO:0000313" key="3">
    <source>
        <dbReference type="Proteomes" id="UP001165121"/>
    </source>
</evidence>
<evidence type="ECO:0000313" key="2">
    <source>
        <dbReference type="EMBL" id="GMF31056.1"/>
    </source>
</evidence>
<name>A0A9W6UEY1_9STRA</name>
<accession>A0A9W6UEY1</accession>
<dbReference type="Proteomes" id="UP001165121">
    <property type="component" value="Unassembled WGS sequence"/>
</dbReference>
<organism evidence="2 3">
    <name type="scientific">Phytophthora fragariaefolia</name>
    <dbReference type="NCBI Taxonomy" id="1490495"/>
    <lineage>
        <taxon>Eukaryota</taxon>
        <taxon>Sar</taxon>
        <taxon>Stramenopiles</taxon>
        <taxon>Oomycota</taxon>
        <taxon>Peronosporomycetes</taxon>
        <taxon>Peronosporales</taxon>
        <taxon>Peronosporaceae</taxon>
        <taxon>Phytophthora</taxon>
    </lineage>
</organism>
<dbReference type="EMBL" id="BSXT01000614">
    <property type="protein sequence ID" value="GMF31056.1"/>
    <property type="molecule type" value="Genomic_DNA"/>
</dbReference>
<keyword evidence="3" id="KW-1185">Reference proteome</keyword>
<feature type="region of interest" description="Disordered" evidence="1">
    <location>
        <begin position="31"/>
        <end position="114"/>
    </location>
</feature>
<evidence type="ECO:0000256" key="1">
    <source>
        <dbReference type="SAM" id="MobiDB-lite"/>
    </source>
</evidence>
<proteinExistence type="predicted"/>
<dbReference type="AlphaFoldDB" id="A0A9W6UEY1"/>